<protein>
    <recommendedName>
        <fullName evidence="2">Tip attachment protein J domain-containing protein</fullName>
    </recommendedName>
</protein>
<name>A0A0F9AF73_9ZZZZ</name>
<accession>A0A0F9AF73</accession>
<proteinExistence type="predicted"/>
<gene>
    <name evidence="1" type="ORF">LCGC14_2856710</name>
</gene>
<organism evidence="1">
    <name type="scientific">marine sediment metagenome</name>
    <dbReference type="NCBI Taxonomy" id="412755"/>
    <lineage>
        <taxon>unclassified sequences</taxon>
        <taxon>metagenomes</taxon>
        <taxon>ecological metagenomes</taxon>
    </lineage>
</organism>
<dbReference type="AlphaFoldDB" id="A0A0F9AF73"/>
<feature type="non-terminal residue" evidence="1">
    <location>
        <position position="1"/>
    </location>
</feature>
<feature type="non-terminal residue" evidence="1">
    <location>
        <position position="395"/>
    </location>
</feature>
<comment type="caution">
    <text evidence="1">The sequence shown here is derived from an EMBL/GenBank/DDBJ whole genome shotgun (WGS) entry which is preliminary data.</text>
</comment>
<sequence length="395" mass="42824">CAFGFTAKFFHLVFDNAVGTAGTDSAAGWQYWNGIRWWSLEDISDGTEGFTIPIADSQVVTWKAPLDWSARTINGGAVLFYVRARVKTVYTINPIYDQGFIGNAWLLNNVWRGGLDTAPIALAVGTRLWFLDDWKIWLEVLGDIGLDGDEAMQIKLKTTTGLYSLDTSSLTPEDLQLVQRSLLPYPPDSVRIGSRIESVGEATITKVNEYPGDTVAGKTNKQIVSAEIDAEWLRRLRTQESIRRGDDASEIPGESTVYDIDGNSGAGFVTLEDAVDGVSGIANLQLLGSGPGTLRVRANRVLGGDTLNNFQDNEILAEFASYRQLLVNPHFDGGARGWNAVSGPAPEYAATVESLNFAGSHVHASSNGIMIIDQVVEATALGIVGSDPVLEFYAR</sequence>
<reference evidence="1" key="1">
    <citation type="journal article" date="2015" name="Nature">
        <title>Complex archaea that bridge the gap between prokaryotes and eukaryotes.</title>
        <authorList>
            <person name="Spang A."/>
            <person name="Saw J.H."/>
            <person name="Jorgensen S.L."/>
            <person name="Zaremba-Niedzwiedzka K."/>
            <person name="Martijn J."/>
            <person name="Lind A.E."/>
            <person name="van Eijk R."/>
            <person name="Schleper C."/>
            <person name="Guy L."/>
            <person name="Ettema T.J."/>
        </authorList>
    </citation>
    <scope>NUCLEOTIDE SEQUENCE</scope>
</reference>
<dbReference type="EMBL" id="LAZR01055104">
    <property type="protein sequence ID" value="KKK77129.1"/>
    <property type="molecule type" value="Genomic_DNA"/>
</dbReference>
<evidence type="ECO:0000313" key="1">
    <source>
        <dbReference type="EMBL" id="KKK77129.1"/>
    </source>
</evidence>
<evidence type="ECO:0008006" key="2">
    <source>
        <dbReference type="Google" id="ProtNLM"/>
    </source>
</evidence>